<evidence type="ECO:0000259" key="4">
    <source>
        <dbReference type="Pfam" id="PF03486"/>
    </source>
</evidence>
<reference evidence="6" key="1">
    <citation type="submission" date="2020-10" db="EMBL/GenBank/DDBJ databases">
        <authorList>
            <person name="Gilroy R."/>
        </authorList>
    </citation>
    <scope>NUCLEOTIDE SEQUENCE</scope>
    <source>
        <strain evidence="6">CHK195-12923</strain>
    </source>
</reference>
<dbReference type="PANTHER" id="PTHR42887:SF2">
    <property type="entry name" value="OS12G0638800 PROTEIN"/>
    <property type="match status" value="1"/>
</dbReference>
<comment type="caution">
    <text evidence="6">The sequence shown here is derived from an EMBL/GenBank/DDBJ whole genome shotgun (WGS) entry which is preliminary data.</text>
</comment>
<dbReference type="InterPro" id="IPR004792">
    <property type="entry name" value="BaiN-like"/>
</dbReference>
<dbReference type="AlphaFoldDB" id="A0A9D1MJG1"/>
<comment type="cofactor">
    <cofactor evidence="1">
        <name>FAD</name>
        <dbReference type="ChEBI" id="CHEBI:57692"/>
    </cofactor>
</comment>
<evidence type="ECO:0000313" key="6">
    <source>
        <dbReference type="EMBL" id="HIU61227.1"/>
    </source>
</evidence>
<protein>
    <submittedName>
        <fullName evidence="6">NAD(P)/FAD-dependent oxidoreductase</fullName>
    </submittedName>
</protein>
<sequence length="408" mass="44273">MKTAVIGGGASGLMAAWAAANSGADVTLYEKNEKLGKKIYITGKGRCNVTNDCDAQEYLTHVVHGSKFLTGAVCSFPPRTLMQMLESGGLKLKTERGNRVFPVSDKASDVTKCLENYCRNSGVKILLNTEVQDLIVLDSTMRGIIVKNGPVYYDNVIVCCGGLSYPSTGSTGDGYKFAEKCGHKIIEPLPSLCGVNLGGSYFKKMQGLSLKNVGLTILYGNKKLKQLFGEMQFTHFGASGPLILTASALVNRLESKNVKFLLDFKPALSEEQLEKRILRDFEADKNKDISNCLKNLLPSSAIEPLLERCKISPYKKVNSVTRQERSSLLTNLKNFDMLFTSLRGFEEAVVTSGGVDLKEVDPKTMESKLVKGLYLCGEVLDADAFTGGFNLQIAFSTGYAAGRAAAKA</sequence>
<dbReference type="EMBL" id="DVNE01000009">
    <property type="protein sequence ID" value="HIU61227.1"/>
    <property type="molecule type" value="Genomic_DNA"/>
</dbReference>
<proteinExistence type="predicted"/>
<name>A0A9D1MJG1_9FIRM</name>
<dbReference type="SUPFAM" id="SSF51905">
    <property type="entry name" value="FAD/NAD(P)-binding domain"/>
    <property type="match status" value="1"/>
</dbReference>
<dbReference type="NCBIfam" id="TIGR00275">
    <property type="entry name" value="aminoacetone oxidase family FAD-binding enzyme"/>
    <property type="match status" value="1"/>
</dbReference>
<dbReference type="Proteomes" id="UP000824110">
    <property type="component" value="Unassembled WGS sequence"/>
</dbReference>
<evidence type="ECO:0000256" key="3">
    <source>
        <dbReference type="ARBA" id="ARBA00022827"/>
    </source>
</evidence>
<dbReference type="SUPFAM" id="SSF160996">
    <property type="entry name" value="HI0933 insert domain-like"/>
    <property type="match status" value="1"/>
</dbReference>
<dbReference type="Pfam" id="PF22780">
    <property type="entry name" value="HI0933_like_1st"/>
    <property type="match status" value="1"/>
</dbReference>
<dbReference type="Gene3D" id="1.10.8.260">
    <property type="entry name" value="HI0933 insert domain-like"/>
    <property type="match status" value="1"/>
</dbReference>
<dbReference type="Gene3D" id="3.50.50.60">
    <property type="entry name" value="FAD/NAD(P)-binding domain"/>
    <property type="match status" value="1"/>
</dbReference>
<dbReference type="InterPro" id="IPR057661">
    <property type="entry name" value="RsdA/BaiN/AoA(So)_Rossmann"/>
</dbReference>
<evidence type="ECO:0000256" key="2">
    <source>
        <dbReference type="ARBA" id="ARBA00022630"/>
    </source>
</evidence>
<feature type="domain" description="RsdA/BaiN/AoA(So)-like insert" evidence="5">
    <location>
        <begin position="190"/>
        <end position="350"/>
    </location>
</feature>
<keyword evidence="2" id="KW-0285">Flavoprotein</keyword>
<dbReference type="InterPro" id="IPR055178">
    <property type="entry name" value="RsdA/BaiN/AoA(So)-like_dom"/>
</dbReference>
<organism evidence="6 7">
    <name type="scientific">Candidatus Coproplasma excrementigallinarum</name>
    <dbReference type="NCBI Taxonomy" id="2840747"/>
    <lineage>
        <taxon>Bacteria</taxon>
        <taxon>Bacillati</taxon>
        <taxon>Bacillota</taxon>
        <taxon>Clostridia</taxon>
        <taxon>Eubacteriales</taxon>
        <taxon>Candidatus Coproplasma</taxon>
    </lineage>
</organism>
<evidence type="ECO:0000313" key="7">
    <source>
        <dbReference type="Proteomes" id="UP000824110"/>
    </source>
</evidence>
<feature type="domain" description="RsdA/BaiN/AoA(So)-like Rossmann fold-like" evidence="4">
    <location>
        <begin position="2"/>
        <end position="403"/>
    </location>
</feature>
<dbReference type="InterPro" id="IPR023166">
    <property type="entry name" value="BaiN-like_dom_sf"/>
</dbReference>
<accession>A0A9D1MJG1</accession>
<dbReference type="Gene3D" id="2.40.30.10">
    <property type="entry name" value="Translation factors"/>
    <property type="match status" value="1"/>
</dbReference>
<dbReference type="PANTHER" id="PTHR42887">
    <property type="entry name" value="OS12G0638800 PROTEIN"/>
    <property type="match status" value="1"/>
</dbReference>
<reference evidence="6" key="2">
    <citation type="journal article" date="2021" name="PeerJ">
        <title>Extensive microbial diversity within the chicken gut microbiome revealed by metagenomics and culture.</title>
        <authorList>
            <person name="Gilroy R."/>
            <person name="Ravi A."/>
            <person name="Getino M."/>
            <person name="Pursley I."/>
            <person name="Horton D.L."/>
            <person name="Alikhan N.F."/>
            <person name="Baker D."/>
            <person name="Gharbi K."/>
            <person name="Hall N."/>
            <person name="Watson M."/>
            <person name="Adriaenssens E.M."/>
            <person name="Foster-Nyarko E."/>
            <person name="Jarju S."/>
            <person name="Secka A."/>
            <person name="Antonio M."/>
            <person name="Oren A."/>
            <person name="Chaudhuri R.R."/>
            <person name="La Ragione R."/>
            <person name="Hildebrand F."/>
            <person name="Pallen M.J."/>
        </authorList>
    </citation>
    <scope>NUCLEOTIDE SEQUENCE</scope>
    <source>
        <strain evidence="6">CHK195-12923</strain>
    </source>
</reference>
<dbReference type="InterPro" id="IPR036188">
    <property type="entry name" value="FAD/NAD-bd_sf"/>
</dbReference>
<gene>
    <name evidence="6" type="ORF">IAB69_01070</name>
</gene>
<evidence type="ECO:0000256" key="1">
    <source>
        <dbReference type="ARBA" id="ARBA00001974"/>
    </source>
</evidence>
<keyword evidence="3" id="KW-0274">FAD</keyword>
<dbReference type="Pfam" id="PF03486">
    <property type="entry name" value="HI0933_like"/>
    <property type="match status" value="1"/>
</dbReference>
<evidence type="ECO:0000259" key="5">
    <source>
        <dbReference type="Pfam" id="PF22780"/>
    </source>
</evidence>